<dbReference type="EMBL" id="JBITLE010000003">
    <property type="protein sequence ID" value="MFI7262374.1"/>
    <property type="molecule type" value="Genomic_DNA"/>
</dbReference>
<evidence type="ECO:0000313" key="1">
    <source>
        <dbReference type="EMBL" id="MFI7262374.1"/>
    </source>
</evidence>
<proteinExistence type="predicted"/>
<organism evidence="1 2">
    <name type="scientific">Micromonospora maritima</name>
    <dbReference type="NCBI Taxonomy" id="986711"/>
    <lineage>
        <taxon>Bacteria</taxon>
        <taxon>Bacillati</taxon>
        <taxon>Actinomycetota</taxon>
        <taxon>Actinomycetes</taxon>
        <taxon>Micromonosporales</taxon>
        <taxon>Micromonosporaceae</taxon>
        <taxon>Micromonospora</taxon>
    </lineage>
</organism>
<gene>
    <name evidence="1" type="ORF">ACIBP4_08765</name>
</gene>
<protein>
    <submittedName>
        <fullName evidence="1">Uncharacterized protein</fullName>
    </submittedName>
</protein>
<comment type="caution">
    <text evidence="1">The sequence shown here is derived from an EMBL/GenBank/DDBJ whole genome shotgun (WGS) entry which is preliminary data.</text>
</comment>
<dbReference type="RefSeq" id="WP_396764256.1">
    <property type="nucleotide sequence ID" value="NZ_JBITLA010000011.1"/>
</dbReference>
<dbReference type="Proteomes" id="UP001612812">
    <property type="component" value="Unassembled WGS sequence"/>
</dbReference>
<accession>A0ABW7ZHQ7</accession>
<reference evidence="1 2" key="1">
    <citation type="submission" date="2024-10" db="EMBL/GenBank/DDBJ databases">
        <title>The Natural Products Discovery Center: Release of the First 8490 Sequenced Strains for Exploring Actinobacteria Biosynthetic Diversity.</title>
        <authorList>
            <person name="Kalkreuter E."/>
            <person name="Kautsar S.A."/>
            <person name="Yang D."/>
            <person name="Bader C.D."/>
            <person name="Teijaro C.N."/>
            <person name="Fluegel L."/>
            <person name="Davis C.M."/>
            <person name="Simpson J.R."/>
            <person name="Lauterbach L."/>
            <person name="Steele A.D."/>
            <person name="Gui C."/>
            <person name="Meng S."/>
            <person name="Li G."/>
            <person name="Viehrig K."/>
            <person name="Ye F."/>
            <person name="Su P."/>
            <person name="Kiefer A.F."/>
            <person name="Nichols A."/>
            <person name="Cepeda A.J."/>
            <person name="Yan W."/>
            <person name="Fan B."/>
            <person name="Jiang Y."/>
            <person name="Adhikari A."/>
            <person name="Zheng C.-J."/>
            <person name="Schuster L."/>
            <person name="Cowan T.M."/>
            <person name="Smanski M.J."/>
            <person name="Chevrette M.G."/>
            <person name="De Carvalho L.P.S."/>
            <person name="Shen B."/>
        </authorList>
    </citation>
    <scope>NUCLEOTIDE SEQUENCE [LARGE SCALE GENOMIC DNA]</scope>
    <source>
        <strain evidence="1 2">NPDC049845</strain>
    </source>
</reference>
<keyword evidence="2" id="KW-1185">Reference proteome</keyword>
<sequence>MGTGSRGSGGLVRAALPAGLGVSLTATAPACPGLRVEAAGGGRLLIRQAERVVLLARQGARHHGVRYARTGGYRSPLPPITAAAARRVQETSSDAAVRAMRWTHRFADWLGAAEQDGPLHRGRWTLAAGMPGWSVATHWDRLTRIDPDRGHVTWFGYGDPDDDQRDVLPLRRLTPAGHGRVRAWRRQVRAGVLPPVLLWWVSGLQTLVLLDGHDRTVAALAEGGLPDVVVLAPADRGADRMRHEIDGYVRRMRHLEAADVPAARLAVESRGLVEGVAEAIRAEGRTTAWPVRGGAREWERLAVSLAPGWGTGSRP</sequence>
<name>A0ABW7ZHQ7_9ACTN</name>
<evidence type="ECO:0000313" key="2">
    <source>
        <dbReference type="Proteomes" id="UP001612812"/>
    </source>
</evidence>